<dbReference type="SUPFAM" id="SSF54631">
    <property type="entry name" value="CBS-domain pair"/>
    <property type="match status" value="1"/>
</dbReference>
<reference evidence="4" key="1">
    <citation type="submission" date="2020-02" db="EMBL/GenBank/DDBJ databases">
        <authorList>
            <person name="Meier V. D."/>
        </authorList>
    </citation>
    <scope>NUCLEOTIDE SEQUENCE</scope>
    <source>
        <strain evidence="4">AVDCRST_MAG23</strain>
    </source>
</reference>
<gene>
    <name evidence="4" type="ORF">AVDCRST_MAG23-2795</name>
</gene>
<protein>
    <recommendedName>
        <fullName evidence="3">CBS domain-containing protein</fullName>
    </recommendedName>
</protein>
<dbReference type="AlphaFoldDB" id="A0A6J4UEZ9"/>
<dbReference type="PANTHER" id="PTHR43080">
    <property type="entry name" value="CBS DOMAIN-CONTAINING PROTEIN CBSX3, MITOCHONDRIAL"/>
    <property type="match status" value="1"/>
</dbReference>
<dbReference type="EMBL" id="CADCWD010000094">
    <property type="protein sequence ID" value="CAA9548831.1"/>
    <property type="molecule type" value="Genomic_DNA"/>
</dbReference>
<evidence type="ECO:0000256" key="1">
    <source>
        <dbReference type="ARBA" id="ARBA00023122"/>
    </source>
</evidence>
<dbReference type="PANTHER" id="PTHR43080:SF2">
    <property type="entry name" value="CBS DOMAIN-CONTAINING PROTEIN"/>
    <property type="match status" value="1"/>
</dbReference>
<dbReference type="InterPro" id="IPR051257">
    <property type="entry name" value="Diverse_CBS-Domain"/>
</dbReference>
<dbReference type="InterPro" id="IPR046342">
    <property type="entry name" value="CBS_dom_sf"/>
</dbReference>
<dbReference type="PROSITE" id="PS51371">
    <property type="entry name" value="CBS"/>
    <property type="match status" value="2"/>
</dbReference>
<accession>A0A6J4UEZ9</accession>
<proteinExistence type="predicted"/>
<feature type="domain" description="CBS" evidence="3">
    <location>
        <begin position="7"/>
        <end position="65"/>
    </location>
</feature>
<dbReference type="InterPro" id="IPR000644">
    <property type="entry name" value="CBS_dom"/>
</dbReference>
<dbReference type="Pfam" id="PF00571">
    <property type="entry name" value="CBS"/>
    <property type="match status" value="2"/>
</dbReference>
<dbReference type="CDD" id="cd04622">
    <property type="entry name" value="CBS_pair_HRP1_like"/>
    <property type="match status" value="1"/>
</dbReference>
<name>A0A6J4UEZ9_9SPHN</name>
<organism evidence="4">
    <name type="scientific">uncultured Sphingosinicella sp</name>
    <dbReference type="NCBI Taxonomy" id="478748"/>
    <lineage>
        <taxon>Bacteria</taxon>
        <taxon>Pseudomonadati</taxon>
        <taxon>Pseudomonadota</taxon>
        <taxon>Alphaproteobacteria</taxon>
        <taxon>Sphingomonadales</taxon>
        <taxon>Sphingosinicellaceae</taxon>
        <taxon>Sphingosinicella</taxon>
        <taxon>environmental samples</taxon>
    </lineage>
</organism>
<evidence type="ECO:0000259" key="3">
    <source>
        <dbReference type="PROSITE" id="PS51371"/>
    </source>
</evidence>
<evidence type="ECO:0000256" key="2">
    <source>
        <dbReference type="PROSITE-ProRule" id="PRU00703"/>
    </source>
</evidence>
<evidence type="ECO:0000313" key="4">
    <source>
        <dbReference type="EMBL" id="CAA9548831.1"/>
    </source>
</evidence>
<sequence length="148" mass="15744">MKVSEIMTSDLQVVSPQQPIQEAARLMLQADAGVVPVQDGDQLIGIVTDRDIAVRAVAEGRGPDTPVSEVMSGKPLFCFEDQNIDDVAILMSDAQVRRFPVVSREGQKLVGIVSIGDLTKMDDEGQAAEVALSGVSEPGGEHNQSQEA</sequence>
<keyword evidence="1 2" id="KW-0129">CBS domain</keyword>
<dbReference type="SMART" id="SM00116">
    <property type="entry name" value="CBS"/>
    <property type="match status" value="2"/>
</dbReference>
<feature type="domain" description="CBS" evidence="3">
    <location>
        <begin position="71"/>
        <end position="129"/>
    </location>
</feature>
<dbReference type="Gene3D" id="3.10.580.10">
    <property type="entry name" value="CBS-domain"/>
    <property type="match status" value="1"/>
</dbReference>